<dbReference type="OrthoDB" id="9808458at2"/>
<sequence>MLDQFFKLGDHDTTVRRELIAGLTTFLTMAYIIAVHPNILAETGMDKGALITVTALKAVFGTLLMGLWINVPLAMAPGMGLNAFFAYTLVIGQGISWQTALGVVFISGLCFLILSFFGFRRKIVSAIPRSLRIAIPGGIGLFITFIGMQNMGLVVYNEATLVGLGSVGLPVVLGLLGLAVMVILEVREWKGAILIGILFTTGLGILLGDVDLPRSLVSPPPSIAPVAFQLDILSALQWGLVGAIFSFMFVDLFDSVGTIIACSYEAELVEEDGSIHNISKMLGSDAIATTCGALLGTSTTTTYIESASGIEQGGRTGLTAVVVALLFLVALVFTPVINIIPGYATAPALIIVGLFMFQNLRNIDLKNLEDAVPAFLTIILMPLTYSISMGLTFGFLSFILIKLATGHLQDISYLMWSIGLLSGLNLILTM</sequence>
<organism evidence="10 11">
    <name type="scientific">Fodinibius sediminis</name>
    <dbReference type="NCBI Taxonomy" id="1214077"/>
    <lineage>
        <taxon>Bacteria</taxon>
        <taxon>Pseudomonadati</taxon>
        <taxon>Balneolota</taxon>
        <taxon>Balneolia</taxon>
        <taxon>Balneolales</taxon>
        <taxon>Balneolaceae</taxon>
        <taxon>Fodinibius</taxon>
    </lineage>
</organism>
<feature type="transmembrane region" description="Helical" evidence="9">
    <location>
        <begin position="411"/>
        <end position="428"/>
    </location>
</feature>
<name>A0A521E3H7_9BACT</name>
<feature type="transmembrane region" description="Helical" evidence="9">
    <location>
        <begin position="95"/>
        <end position="119"/>
    </location>
</feature>
<feature type="transmembrane region" description="Helical" evidence="9">
    <location>
        <begin position="228"/>
        <end position="250"/>
    </location>
</feature>
<dbReference type="PANTHER" id="PTHR43337">
    <property type="entry name" value="XANTHINE/URACIL PERMEASE C887.17-RELATED"/>
    <property type="match status" value="1"/>
</dbReference>
<feature type="transmembrane region" description="Helical" evidence="9">
    <location>
        <begin position="48"/>
        <end position="75"/>
    </location>
</feature>
<feature type="transmembrane region" description="Helical" evidence="9">
    <location>
        <begin position="191"/>
        <end position="208"/>
    </location>
</feature>
<keyword evidence="5 8" id="KW-0812">Transmembrane</keyword>
<dbReference type="Pfam" id="PF00860">
    <property type="entry name" value="Xan_ur_permease"/>
    <property type="match status" value="1"/>
</dbReference>
<keyword evidence="3 8" id="KW-0813">Transport</keyword>
<evidence type="ECO:0000256" key="9">
    <source>
        <dbReference type="SAM" id="Phobius"/>
    </source>
</evidence>
<reference evidence="10 11" key="1">
    <citation type="submission" date="2017-05" db="EMBL/GenBank/DDBJ databases">
        <authorList>
            <person name="Varghese N."/>
            <person name="Submissions S."/>
        </authorList>
    </citation>
    <scope>NUCLEOTIDE SEQUENCE [LARGE SCALE GENOMIC DNA]</scope>
    <source>
        <strain evidence="10 11">DSM 21194</strain>
    </source>
</reference>
<dbReference type="RefSeq" id="WP_142715232.1">
    <property type="nucleotide sequence ID" value="NZ_FXTH01000013.1"/>
</dbReference>
<comment type="subcellular location">
    <subcellularLocation>
        <location evidence="1 8">Cell membrane</location>
        <topology evidence="1 8">Multi-pass membrane protein</topology>
    </subcellularLocation>
</comment>
<dbReference type="GO" id="GO:0005345">
    <property type="term" value="F:purine nucleobase transmembrane transporter activity"/>
    <property type="evidence" value="ECO:0007669"/>
    <property type="project" value="TreeGrafter"/>
</dbReference>
<keyword evidence="4 8" id="KW-1003">Cell membrane</keyword>
<evidence type="ECO:0000256" key="3">
    <source>
        <dbReference type="ARBA" id="ARBA00022448"/>
    </source>
</evidence>
<evidence type="ECO:0000256" key="5">
    <source>
        <dbReference type="ARBA" id="ARBA00022692"/>
    </source>
</evidence>
<evidence type="ECO:0000256" key="6">
    <source>
        <dbReference type="ARBA" id="ARBA00022989"/>
    </source>
</evidence>
<dbReference type="InterPro" id="IPR006043">
    <property type="entry name" value="NCS2"/>
</dbReference>
<feature type="transmembrane region" description="Helical" evidence="9">
    <location>
        <begin position="343"/>
        <end position="360"/>
    </location>
</feature>
<protein>
    <submittedName>
        <fullName evidence="10">Putative MFS transporter, AGZA family, xanthine/uracil permease</fullName>
    </submittedName>
</protein>
<dbReference type="PIRSF" id="PIRSF005353">
    <property type="entry name" value="PbuG"/>
    <property type="match status" value="1"/>
</dbReference>
<feature type="transmembrane region" description="Helical" evidence="9">
    <location>
        <begin position="131"/>
        <end position="149"/>
    </location>
</feature>
<keyword evidence="11" id="KW-1185">Reference proteome</keyword>
<proteinExistence type="inferred from homology"/>
<keyword evidence="7 8" id="KW-0472">Membrane</keyword>
<dbReference type="InterPro" id="IPR026033">
    <property type="entry name" value="Azg-like_bact_archaea"/>
</dbReference>
<accession>A0A521E3H7</accession>
<keyword evidence="6 8" id="KW-1133">Transmembrane helix</keyword>
<evidence type="ECO:0000256" key="1">
    <source>
        <dbReference type="ARBA" id="ARBA00004651"/>
    </source>
</evidence>
<gene>
    <name evidence="10" type="ORF">SAMN06265218_11325</name>
</gene>
<evidence type="ECO:0000256" key="7">
    <source>
        <dbReference type="ARBA" id="ARBA00023136"/>
    </source>
</evidence>
<dbReference type="Proteomes" id="UP000317593">
    <property type="component" value="Unassembled WGS sequence"/>
</dbReference>
<dbReference type="PANTHER" id="PTHR43337:SF1">
    <property type="entry name" value="XANTHINE_URACIL PERMEASE C887.17-RELATED"/>
    <property type="match status" value="1"/>
</dbReference>
<evidence type="ECO:0000313" key="11">
    <source>
        <dbReference type="Proteomes" id="UP000317593"/>
    </source>
</evidence>
<feature type="transmembrane region" description="Helical" evidence="9">
    <location>
        <begin position="20"/>
        <end position="41"/>
    </location>
</feature>
<dbReference type="InterPro" id="IPR045018">
    <property type="entry name" value="Azg-like"/>
</dbReference>
<comment type="similarity">
    <text evidence="2 8">Belongs to the nucleobase:cation symporter-2 (NCS2) (TC 2.A.40) family. Azg-like subfamily.</text>
</comment>
<feature type="transmembrane region" description="Helical" evidence="9">
    <location>
        <begin position="161"/>
        <end position="184"/>
    </location>
</feature>
<evidence type="ECO:0000256" key="4">
    <source>
        <dbReference type="ARBA" id="ARBA00022475"/>
    </source>
</evidence>
<dbReference type="EMBL" id="FXTH01000013">
    <property type="protein sequence ID" value="SMO78514.1"/>
    <property type="molecule type" value="Genomic_DNA"/>
</dbReference>
<feature type="transmembrane region" description="Helical" evidence="9">
    <location>
        <begin position="372"/>
        <end position="399"/>
    </location>
</feature>
<evidence type="ECO:0000256" key="2">
    <source>
        <dbReference type="ARBA" id="ARBA00005697"/>
    </source>
</evidence>
<feature type="transmembrane region" description="Helical" evidence="9">
    <location>
        <begin position="318"/>
        <end position="337"/>
    </location>
</feature>
<dbReference type="GO" id="GO:0005886">
    <property type="term" value="C:plasma membrane"/>
    <property type="evidence" value="ECO:0007669"/>
    <property type="project" value="UniProtKB-SubCell"/>
</dbReference>
<dbReference type="AlphaFoldDB" id="A0A521E3H7"/>
<evidence type="ECO:0000313" key="10">
    <source>
        <dbReference type="EMBL" id="SMO78514.1"/>
    </source>
</evidence>
<evidence type="ECO:0000256" key="8">
    <source>
        <dbReference type="PIRNR" id="PIRNR005353"/>
    </source>
</evidence>